<name>A0AAD7T5M6_9TELE</name>
<accession>A0AAD7T5M6</accession>
<organism evidence="1 2">
    <name type="scientific">Aldrovandia affinis</name>
    <dbReference type="NCBI Taxonomy" id="143900"/>
    <lineage>
        <taxon>Eukaryota</taxon>
        <taxon>Metazoa</taxon>
        <taxon>Chordata</taxon>
        <taxon>Craniata</taxon>
        <taxon>Vertebrata</taxon>
        <taxon>Euteleostomi</taxon>
        <taxon>Actinopterygii</taxon>
        <taxon>Neopterygii</taxon>
        <taxon>Teleostei</taxon>
        <taxon>Notacanthiformes</taxon>
        <taxon>Halosauridae</taxon>
        <taxon>Aldrovandia</taxon>
    </lineage>
</organism>
<dbReference type="Proteomes" id="UP001221898">
    <property type="component" value="Unassembled WGS sequence"/>
</dbReference>
<keyword evidence="2" id="KW-1185">Reference proteome</keyword>
<gene>
    <name evidence="1" type="ORF">AAFF_G00023820</name>
</gene>
<sequence length="226" mass="23549">MGRVHKHLSVPLLVWVWGCRCLGLPVLRNTTTVAAAALGGAFVLRCAADGLHSRPIGTAPLLLANLPLANRAPPICPSSPSWGAQVEPESTTQGPACLASPVSMNRELCGWQGFPSTSLFQETGLIDDTAGVLCTEGSNAPSTDLLRTCEYTCAIGSVSRDGVEPPPCILGMVLLVLRGSCSDERVPGVEAGGQNSGTGQMWNGKWGFRRPEGCCAAVLPAGKCPR</sequence>
<reference evidence="1" key="1">
    <citation type="journal article" date="2023" name="Science">
        <title>Genome structures resolve the early diversification of teleost fishes.</title>
        <authorList>
            <person name="Parey E."/>
            <person name="Louis A."/>
            <person name="Montfort J."/>
            <person name="Bouchez O."/>
            <person name="Roques C."/>
            <person name="Iampietro C."/>
            <person name="Lluch J."/>
            <person name="Castinel A."/>
            <person name="Donnadieu C."/>
            <person name="Desvignes T."/>
            <person name="Floi Bucao C."/>
            <person name="Jouanno E."/>
            <person name="Wen M."/>
            <person name="Mejri S."/>
            <person name="Dirks R."/>
            <person name="Jansen H."/>
            <person name="Henkel C."/>
            <person name="Chen W.J."/>
            <person name="Zahm M."/>
            <person name="Cabau C."/>
            <person name="Klopp C."/>
            <person name="Thompson A.W."/>
            <person name="Robinson-Rechavi M."/>
            <person name="Braasch I."/>
            <person name="Lecointre G."/>
            <person name="Bobe J."/>
            <person name="Postlethwait J.H."/>
            <person name="Berthelot C."/>
            <person name="Roest Crollius H."/>
            <person name="Guiguen Y."/>
        </authorList>
    </citation>
    <scope>NUCLEOTIDE SEQUENCE</scope>
    <source>
        <strain evidence="1">NC1722</strain>
    </source>
</reference>
<evidence type="ECO:0000313" key="1">
    <source>
        <dbReference type="EMBL" id="KAJ8414859.1"/>
    </source>
</evidence>
<proteinExistence type="predicted"/>
<dbReference type="EMBL" id="JAINUG010000011">
    <property type="protein sequence ID" value="KAJ8414859.1"/>
    <property type="molecule type" value="Genomic_DNA"/>
</dbReference>
<comment type="caution">
    <text evidence="1">The sequence shown here is derived from an EMBL/GenBank/DDBJ whole genome shotgun (WGS) entry which is preliminary data.</text>
</comment>
<protein>
    <submittedName>
        <fullName evidence="1">Uncharacterized protein</fullName>
    </submittedName>
</protein>
<dbReference type="AlphaFoldDB" id="A0AAD7T5M6"/>
<evidence type="ECO:0000313" key="2">
    <source>
        <dbReference type="Proteomes" id="UP001221898"/>
    </source>
</evidence>